<evidence type="ECO:0000256" key="2">
    <source>
        <dbReference type="ARBA" id="ARBA00012438"/>
    </source>
</evidence>
<dbReference type="Gene3D" id="1.10.287.130">
    <property type="match status" value="1"/>
</dbReference>
<evidence type="ECO:0000256" key="4">
    <source>
        <dbReference type="ARBA" id="ARBA00022679"/>
    </source>
</evidence>
<feature type="domain" description="Response regulatory" evidence="10">
    <location>
        <begin position="39"/>
        <end position="155"/>
    </location>
</feature>
<dbReference type="CDD" id="cd00156">
    <property type="entry name" value="REC"/>
    <property type="match status" value="1"/>
</dbReference>
<protein>
    <recommendedName>
        <fullName evidence="2">histidine kinase</fullName>
        <ecNumber evidence="2">2.7.13.3</ecNumber>
    </recommendedName>
</protein>
<name>A0A364Y472_9BACT</name>
<evidence type="ECO:0000259" key="10">
    <source>
        <dbReference type="PROSITE" id="PS50110"/>
    </source>
</evidence>
<evidence type="ECO:0000256" key="8">
    <source>
        <dbReference type="SAM" id="Coils"/>
    </source>
</evidence>
<dbReference type="EMBL" id="QMFY01000003">
    <property type="protein sequence ID" value="RAW01750.1"/>
    <property type="molecule type" value="Genomic_DNA"/>
</dbReference>
<dbReference type="InterPro" id="IPR004358">
    <property type="entry name" value="Sig_transdc_His_kin-like_C"/>
</dbReference>
<proteinExistence type="predicted"/>
<dbReference type="Proteomes" id="UP000251889">
    <property type="component" value="Unassembled WGS sequence"/>
</dbReference>
<dbReference type="PROSITE" id="PS50109">
    <property type="entry name" value="HIS_KIN"/>
    <property type="match status" value="1"/>
</dbReference>
<evidence type="ECO:0000256" key="1">
    <source>
        <dbReference type="ARBA" id="ARBA00000085"/>
    </source>
</evidence>
<gene>
    <name evidence="11" type="ORF">DQQ10_08875</name>
</gene>
<evidence type="ECO:0000256" key="7">
    <source>
        <dbReference type="PROSITE-ProRule" id="PRU00169"/>
    </source>
</evidence>
<dbReference type="InterPro" id="IPR003594">
    <property type="entry name" value="HATPase_dom"/>
</dbReference>
<reference evidence="11 12" key="1">
    <citation type="submission" date="2018-06" db="EMBL/GenBank/DDBJ databases">
        <title>Chryseolinea flavus sp. nov., a member of the phylum Bacteroidetes isolated from soil.</title>
        <authorList>
            <person name="Li Y."/>
            <person name="Wang J."/>
        </authorList>
    </citation>
    <scope>NUCLEOTIDE SEQUENCE [LARGE SCALE GENOMIC DNA]</scope>
    <source>
        <strain evidence="11 12">SDU1-6</strain>
    </source>
</reference>
<organism evidence="11 12">
    <name type="scientific">Pseudochryseolinea flava</name>
    <dbReference type="NCBI Taxonomy" id="2059302"/>
    <lineage>
        <taxon>Bacteria</taxon>
        <taxon>Pseudomonadati</taxon>
        <taxon>Bacteroidota</taxon>
        <taxon>Cytophagia</taxon>
        <taxon>Cytophagales</taxon>
        <taxon>Fulvivirgaceae</taxon>
        <taxon>Pseudochryseolinea</taxon>
    </lineage>
</organism>
<evidence type="ECO:0000256" key="3">
    <source>
        <dbReference type="ARBA" id="ARBA00022553"/>
    </source>
</evidence>
<dbReference type="OrthoDB" id="9766459at2"/>
<feature type="modified residue" description="4-aspartylphosphate" evidence="7">
    <location>
        <position position="90"/>
    </location>
</feature>
<evidence type="ECO:0000259" key="9">
    <source>
        <dbReference type="PROSITE" id="PS50109"/>
    </source>
</evidence>
<dbReference type="InterPro" id="IPR003661">
    <property type="entry name" value="HisK_dim/P_dom"/>
</dbReference>
<dbReference type="InterPro" id="IPR036890">
    <property type="entry name" value="HATPase_C_sf"/>
</dbReference>
<dbReference type="PANTHER" id="PTHR43711">
    <property type="entry name" value="TWO-COMPONENT HISTIDINE KINASE"/>
    <property type="match status" value="1"/>
</dbReference>
<feature type="coiled-coil region" evidence="8">
    <location>
        <begin position="156"/>
        <end position="183"/>
    </location>
</feature>
<dbReference type="PANTHER" id="PTHR43711:SF1">
    <property type="entry name" value="HISTIDINE KINASE 1"/>
    <property type="match status" value="1"/>
</dbReference>
<evidence type="ECO:0000256" key="5">
    <source>
        <dbReference type="ARBA" id="ARBA00022777"/>
    </source>
</evidence>
<dbReference type="SMART" id="SM00387">
    <property type="entry name" value="HATPase_c"/>
    <property type="match status" value="1"/>
</dbReference>
<dbReference type="Pfam" id="PF02518">
    <property type="entry name" value="HATPase_c"/>
    <property type="match status" value="1"/>
</dbReference>
<sequence length="424" mass="48326">MIIPSFTIASIVAKRTVATMECKLWCCNNKPAQMNKDLRILVLEDMEDDLEIIEYMLEKAGMQFKTKRVDTKEEFITALHQFNADVILSDHFLPTFNSLEALSITRQAGFQTPFILVTGAISEEFAVNTLKQGADDYILKSNLTRLPSAIVNALKQREAEAEKAKANEALRTQYEELVKINKELDSFVYSVSHNLRSPLMSVLGLVNLAKSEDQNRDNFFNQYFKMMETSIHKLDETLKEILDYSRNARKEVNIERVDIRKIVDDNLERMQYMPGAQDIRKEVIIDDQFPFYTDRYRFSFVVNNLISNAIKYHDPDKAEPFLQITVLTKADKAILEFKDNGIGISDKHLSRVFDMFFRATQKNDGAGLGLYIVKEAIDKLNGQIQVVSKVGQGTTFSIEIPCSALPTVMGENTTINQVEGHLHP</sequence>
<dbReference type="GO" id="GO:0000155">
    <property type="term" value="F:phosphorelay sensor kinase activity"/>
    <property type="evidence" value="ECO:0007669"/>
    <property type="project" value="InterPro"/>
</dbReference>
<evidence type="ECO:0000313" key="11">
    <source>
        <dbReference type="EMBL" id="RAW01750.1"/>
    </source>
</evidence>
<dbReference type="SMART" id="SM00388">
    <property type="entry name" value="HisKA"/>
    <property type="match status" value="1"/>
</dbReference>
<keyword evidence="8" id="KW-0175">Coiled coil</keyword>
<dbReference type="SUPFAM" id="SSF52172">
    <property type="entry name" value="CheY-like"/>
    <property type="match status" value="1"/>
</dbReference>
<accession>A0A364Y472</accession>
<feature type="domain" description="Histidine kinase" evidence="9">
    <location>
        <begin position="190"/>
        <end position="404"/>
    </location>
</feature>
<dbReference type="Pfam" id="PF00072">
    <property type="entry name" value="Response_reg"/>
    <property type="match status" value="1"/>
</dbReference>
<dbReference type="Gene3D" id="3.30.565.10">
    <property type="entry name" value="Histidine kinase-like ATPase, C-terminal domain"/>
    <property type="match status" value="1"/>
</dbReference>
<evidence type="ECO:0000313" key="12">
    <source>
        <dbReference type="Proteomes" id="UP000251889"/>
    </source>
</evidence>
<keyword evidence="12" id="KW-1185">Reference proteome</keyword>
<keyword evidence="4" id="KW-0808">Transferase</keyword>
<dbReference type="CDD" id="cd00075">
    <property type="entry name" value="HATPase"/>
    <property type="match status" value="1"/>
</dbReference>
<keyword evidence="5 11" id="KW-0418">Kinase</keyword>
<dbReference type="AlphaFoldDB" id="A0A364Y472"/>
<evidence type="ECO:0000256" key="6">
    <source>
        <dbReference type="ARBA" id="ARBA00023012"/>
    </source>
</evidence>
<dbReference type="PROSITE" id="PS50110">
    <property type="entry name" value="RESPONSE_REGULATORY"/>
    <property type="match status" value="1"/>
</dbReference>
<comment type="catalytic activity">
    <reaction evidence="1">
        <text>ATP + protein L-histidine = ADP + protein N-phospho-L-histidine.</text>
        <dbReference type="EC" id="2.7.13.3"/>
    </reaction>
</comment>
<dbReference type="Pfam" id="PF00512">
    <property type="entry name" value="HisKA"/>
    <property type="match status" value="1"/>
</dbReference>
<dbReference type="Gene3D" id="3.40.50.2300">
    <property type="match status" value="1"/>
</dbReference>
<keyword evidence="3 7" id="KW-0597">Phosphoprotein</keyword>
<dbReference type="InterPro" id="IPR001789">
    <property type="entry name" value="Sig_transdc_resp-reg_receiver"/>
</dbReference>
<keyword evidence="6" id="KW-0902">Two-component regulatory system</keyword>
<dbReference type="PRINTS" id="PR00344">
    <property type="entry name" value="BCTRLSENSOR"/>
</dbReference>
<comment type="caution">
    <text evidence="11">The sequence shown here is derived from an EMBL/GenBank/DDBJ whole genome shotgun (WGS) entry which is preliminary data.</text>
</comment>
<dbReference type="InterPro" id="IPR050736">
    <property type="entry name" value="Sensor_HK_Regulatory"/>
</dbReference>
<dbReference type="EC" id="2.7.13.3" evidence="2"/>
<dbReference type="CDD" id="cd00082">
    <property type="entry name" value="HisKA"/>
    <property type="match status" value="1"/>
</dbReference>
<dbReference type="InterPro" id="IPR011006">
    <property type="entry name" value="CheY-like_superfamily"/>
</dbReference>
<dbReference type="SMART" id="SM00448">
    <property type="entry name" value="REC"/>
    <property type="match status" value="1"/>
</dbReference>
<dbReference type="InterPro" id="IPR005467">
    <property type="entry name" value="His_kinase_dom"/>
</dbReference>
<dbReference type="SUPFAM" id="SSF55874">
    <property type="entry name" value="ATPase domain of HSP90 chaperone/DNA topoisomerase II/histidine kinase"/>
    <property type="match status" value="1"/>
</dbReference>